<dbReference type="InterPro" id="IPR036291">
    <property type="entry name" value="NAD(P)-bd_dom_sf"/>
</dbReference>
<dbReference type="EMBL" id="JAULSU010000001">
    <property type="protein sequence ID" value="KAK0632936.1"/>
    <property type="molecule type" value="Genomic_DNA"/>
</dbReference>
<dbReference type="Gene3D" id="3.40.50.720">
    <property type="entry name" value="NAD(P)-binding Rossmann-like Domain"/>
    <property type="match status" value="1"/>
</dbReference>
<name>A0AA39XG07_9PEZI</name>
<comment type="caution">
    <text evidence="2">The sequence shown here is derived from an EMBL/GenBank/DDBJ whole genome shotgun (WGS) entry which is preliminary data.</text>
</comment>
<sequence length="360" mass="40915">MIRRESPFACRILTSSPFADVEASGGGLISPLWILSREIVKQMGLDSGKWKTVHALSRCQKDDYPFTVVHNHIYLMNSVENMAKELKDVKTEYVFFAAYFQQESEEKERIIRMTGAKQYGVHLGQPKNPMIESDPWLRDSKWPPHFYYRQQDTLTSFCEKHSNISSGNYMNLASSIGIYAALSKELGQDLIWPGSETFYTKFDSFTDSKLHAQFCLWAAEEPKAANQAFNIINEDVQSWQNLWPRVTRRFGMVVKPDQFAGKSDLASATLLPPLAPITLVEKEIGLEGKVGQSEIAQRVNLEKLAEREGLERDAFGKGTWAFLGFILGRNYDVVVSMSKARDMGWVGYKDAWKSFSEVFG</sequence>
<accession>A0AA39XG07</accession>
<evidence type="ECO:0000313" key="2">
    <source>
        <dbReference type="EMBL" id="KAK0632936.1"/>
    </source>
</evidence>
<feature type="domain" description="PRISE-like Rossmann-fold" evidence="1">
    <location>
        <begin position="101"/>
        <end position="265"/>
    </location>
</feature>
<dbReference type="AlphaFoldDB" id="A0AA39XG07"/>
<dbReference type="InterPro" id="IPR055222">
    <property type="entry name" value="PRISE-like_Rossmann-fold"/>
</dbReference>
<evidence type="ECO:0000259" key="1">
    <source>
        <dbReference type="Pfam" id="PF22917"/>
    </source>
</evidence>
<reference evidence="2" key="1">
    <citation type="submission" date="2023-06" db="EMBL/GenBank/DDBJ databases">
        <title>Genome-scale phylogeny and comparative genomics of the fungal order Sordariales.</title>
        <authorList>
            <consortium name="Lawrence Berkeley National Laboratory"/>
            <person name="Hensen N."/>
            <person name="Bonometti L."/>
            <person name="Westerberg I."/>
            <person name="Brannstrom I.O."/>
            <person name="Guillou S."/>
            <person name="Cros-Aarteil S."/>
            <person name="Calhoun S."/>
            <person name="Haridas S."/>
            <person name="Kuo A."/>
            <person name="Mondo S."/>
            <person name="Pangilinan J."/>
            <person name="Riley R."/>
            <person name="Labutti K."/>
            <person name="Andreopoulos B."/>
            <person name="Lipzen A."/>
            <person name="Chen C."/>
            <person name="Yanf M."/>
            <person name="Daum C."/>
            <person name="Ng V."/>
            <person name="Clum A."/>
            <person name="Steindorff A."/>
            <person name="Ohm R."/>
            <person name="Martin F."/>
            <person name="Silar P."/>
            <person name="Natvig D."/>
            <person name="Lalanne C."/>
            <person name="Gautier V."/>
            <person name="Ament-Velasquez S.L."/>
            <person name="Kruys A."/>
            <person name="Hutchinson M.I."/>
            <person name="Powell A.J."/>
            <person name="Barry K."/>
            <person name="Miller A.N."/>
            <person name="Grigoriev I.V."/>
            <person name="Debuchy R."/>
            <person name="Gladieux P."/>
            <person name="Thoren M.H."/>
            <person name="Johannesson H."/>
        </authorList>
    </citation>
    <scope>NUCLEOTIDE SEQUENCE</scope>
    <source>
        <strain evidence="2">CBS 606.72</strain>
    </source>
</reference>
<protein>
    <recommendedName>
        <fullName evidence="1">PRISE-like Rossmann-fold domain-containing protein</fullName>
    </recommendedName>
</protein>
<gene>
    <name evidence="2" type="ORF">B0T14DRAFT_533237</name>
</gene>
<dbReference type="SUPFAM" id="SSF51735">
    <property type="entry name" value="NAD(P)-binding Rossmann-fold domains"/>
    <property type="match status" value="1"/>
</dbReference>
<organism evidence="2 3">
    <name type="scientific">Immersiella caudata</name>
    <dbReference type="NCBI Taxonomy" id="314043"/>
    <lineage>
        <taxon>Eukaryota</taxon>
        <taxon>Fungi</taxon>
        <taxon>Dikarya</taxon>
        <taxon>Ascomycota</taxon>
        <taxon>Pezizomycotina</taxon>
        <taxon>Sordariomycetes</taxon>
        <taxon>Sordariomycetidae</taxon>
        <taxon>Sordariales</taxon>
        <taxon>Lasiosphaeriaceae</taxon>
        <taxon>Immersiella</taxon>
    </lineage>
</organism>
<dbReference type="PANTHER" id="PTHR32487">
    <property type="entry name" value="3-OXO-DELTA(4,5)-STEROID 5-BETA-REDUCTASE"/>
    <property type="match status" value="1"/>
</dbReference>
<keyword evidence="3" id="KW-1185">Reference proteome</keyword>
<dbReference type="Proteomes" id="UP001175000">
    <property type="component" value="Unassembled WGS sequence"/>
</dbReference>
<dbReference type="PANTHER" id="PTHR32487:SF0">
    <property type="entry name" value="3-OXO-DELTA(4,5)-STEROID 5-BETA-REDUCTASE"/>
    <property type="match status" value="1"/>
</dbReference>
<dbReference type="Pfam" id="PF22917">
    <property type="entry name" value="PRISE"/>
    <property type="match status" value="1"/>
</dbReference>
<proteinExistence type="predicted"/>
<evidence type="ECO:0000313" key="3">
    <source>
        <dbReference type="Proteomes" id="UP001175000"/>
    </source>
</evidence>